<dbReference type="InterPro" id="IPR051919">
    <property type="entry name" value="W-dependent_AOR"/>
</dbReference>
<feature type="domain" description="Aldehyde ferredoxin oxidoreductase N-terminal" evidence="7">
    <location>
        <begin position="5"/>
        <end position="218"/>
    </location>
</feature>
<dbReference type="OrthoDB" id="9763894at2"/>
<keyword evidence="5" id="KW-0408">Iron</keyword>
<dbReference type="Gene3D" id="1.10.569.10">
    <property type="entry name" value="Aldehyde Ferredoxin Oxidoreductase Protein, subunit A, domain 2"/>
    <property type="match status" value="1"/>
</dbReference>
<gene>
    <name evidence="8" type="ORF">SAMN05660235_02104</name>
</gene>
<keyword evidence="9" id="KW-1185">Reference proteome</keyword>
<dbReference type="InterPro" id="IPR013983">
    <property type="entry name" value="Ald_Fedxn_OxRdtase_N"/>
</dbReference>
<evidence type="ECO:0000256" key="6">
    <source>
        <dbReference type="ARBA" id="ARBA00023014"/>
    </source>
</evidence>
<dbReference type="SUPFAM" id="SSF56228">
    <property type="entry name" value="Aldehyde ferredoxin oxidoreductase, N-terminal domain"/>
    <property type="match status" value="1"/>
</dbReference>
<dbReference type="PANTHER" id="PTHR30038:SF0">
    <property type="entry name" value="TUNGSTEN-CONTAINING ALDEHYDE FERREDOXIN OXIDOREDUCTASE"/>
    <property type="match status" value="1"/>
</dbReference>
<evidence type="ECO:0000313" key="9">
    <source>
        <dbReference type="Proteomes" id="UP000243333"/>
    </source>
</evidence>
<accession>A0A1G7ME44</accession>
<dbReference type="Pfam" id="PF02730">
    <property type="entry name" value="AFOR_N"/>
    <property type="match status" value="1"/>
</dbReference>
<comment type="similarity">
    <text evidence="2">Belongs to the AOR/FOR family.</text>
</comment>
<evidence type="ECO:0000259" key="7">
    <source>
        <dbReference type="SMART" id="SM00790"/>
    </source>
</evidence>
<dbReference type="GO" id="GO:0009055">
    <property type="term" value="F:electron transfer activity"/>
    <property type="evidence" value="ECO:0007669"/>
    <property type="project" value="InterPro"/>
</dbReference>
<keyword evidence="3" id="KW-0004">4Fe-4S</keyword>
<name>A0A1G7ME44_9FIRM</name>
<dbReference type="GO" id="GO:0046872">
    <property type="term" value="F:metal ion binding"/>
    <property type="evidence" value="ECO:0007669"/>
    <property type="project" value="UniProtKB-KW"/>
</dbReference>
<evidence type="ECO:0000256" key="3">
    <source>
        <dbReference type="ARBA" id="ARBA00022485"/>
    </source>
</evidence>
<dbReference type="InterPro" id="IPR001203">
    <property type="entry name" value="OxRdtase_Ald_Fedxn_C"/>
</dbReference>
<dbReference type="SMART" id="SM00790">
    <property type="entry name" value="AFOR_N"/>
    <property type="match status" value="1"/>
</dbReference>
<comment type="cofactor">
    <cofactor evidence="1">
        <name>[4Fe-4S] cluster</name>
        <dbReference type="ChEBI" id="CHEBI:49883"/>
    </cofactor>
</comment>
<evidence type="ECO:0000256" key="2">
    <source>
        <dbReference type="ARBA" id="ARBA00011032"/>
    </source>
</evidence>
<evidence type="ECO:0000256" key="4">
    <source>
        <dbReference type="ARBA" id="ARBA00022723"/>
    </source>
</evidence>
<dbReference type="InterPro" id="IPR036021">
    <property type="entry name" value="Tungsten_al_ferr_oxy-like_C"/>
</dbReference>
<sequence>MPNGYMGKILEIDLTSKKITTIDTDMKLAEKFVGGRGMGAKYLWDRIKSPGLDPLSPENPLMFWTGPLTGTAIPGPSRITVCTKSANTSPLSSPYPHASTVAWSCMGGQFAPELKFAGYDGIIIIGKSDKPVYIVIDDAKVDIKDAAHLWGKSTNQTDLLLQKELGPQFRTIYIGPAGENLVKFAAIISESSRAAGRSGVGCVMGSKKLKAIAVRGTNVVPVADPEGMIKLRKEMFAALESWNAYDQWRRWGTASMLIASSQAGTHVTRNFREGTYEQVDKIGAPISEKEFWVKHRSCYQCPLRCMKIGQVTSGPYKGTIAEGPEYETGTMHGSNCLVTDLGGMMKSIELADDLGLDSITTGNILGFLMELYEKGIVTRADLDGIDMKWGNIEAMLAIQQKIAKREGVGDILAEGVKKAAAKFGQDAEKYAIQIKGQELAAWNIPANHGFAIVYGTSNRGACHQVGPTVEEQHRRTMCDTLVICRFPYYGIGTALYQKALNVITGWKLDDTGFFKVAERIWNLEKVFNVREGFRRADDYVPKRFTTEAFTVGPKKGAILPPETQEKILDEYYTKRGWDVKTSLPGEAKLKELGLEDLVPVVQGLK</sequence>
<dbReference type="GO" id="GO:0016625">
    <property type="term" value="F:oxidoreductase activity, acting on the aldehyde or oxo group of donors, iron-sulfur protein as acceptor"/>
    <property type="evidence" value="ECO:0007669"/>
    <property type="project" value="InterPro"/>
</dbReference>
<protein>
    <submittedName>
        <fullName evidence="8">Aldehyde:ferredoxin oxidoreductase</fullName>
    </submittedName>
</protein>
<reference evidence="9" key="1">
    <citation type="submission" date="2016-10" db="EMBL/GenBank/DDBJ databases">
        <authorList>
            <person name="Varghese N."/>
            <person name="Submissions S."/>
        </authorList>
    </citation>
    <scope>NUCLEOTIDE SEQUENCE [LARGE SCALE GENOMIC DNA]</scope>
    <source>
        <strain evidence="9">DSM 23256</strain>
    </source>
</reference>
<dbReference type="InterPro" id="IPR013984">
    <property type="entry name" value="Ald_Fedxn_OxRdtase_dom2"/>
</dbReference>
<keyword evidence="4" id="KW-0479">Metal-binding</keyword>
<dbReference type="Gene3D" id="3.60.9.10">
    <property type="entry name" value="Aldehyde ferredoxin oxidoreductase, N-terminal domain"/>
    <property type="match status" value="1"/>
</dbReference>
<dbReference type="AlphaFoldDB" id="A0A1G7ME44"/>
<organism evidence="8 9">
    <name type="scientific">Sporolituus thermophilus DSM 23256</name>
    <dbReference type="NCBI Taxonomy" id="1123285"/>
    <lineage>
        <taxon>Bacteria</taxon>
        <taxon>Bacillati</taxon>
        <taxon>Bacillota</taxon>
        <taxon>Negativicutes</taxon>
        <taxon>Selenomonadales</taxon>
        <taxon>Sporomusaceae</taxon>
        <taxon>Sporolituus</taxon>
    </lineage>
</organism>
<dbReference type="InterPro" id="IPR036503">
    <property type="entry name" value="Ald_Fedxn_OxRdtase_N_sf"/>
</dbReference>
<dbReference type="Proteomes" id="UP000243333">
    <property type="component" value="Unassembled WGS sequence"/>
</dbReference>
<evidence type="ECO:0000313" key="8">
    <source>
        <dbReference type="EMBL" id="SDF59480.1"/>
    </source>
</evidence>
<dbReference type="Pfam" id="PF01314">
    <property type="entry name" value="AFOR_C"/>
    <property type="match status" value="1"/>
</dbReference>
<dbReference type="STRING" id="1123285.SAMN05660235_02104"/>
<dbReference type="SUPFAM" id="SSF48310">
    <property type="entry name" value="Aldehyde ferredoxin oxidoreductase, C-terminal domains"/>
    <property type="match status" value="1"/>
</dbReference>
<evidence type="ECO:0000256" key="1">
    <source>
        <dbReference type="ARBA" id="ARBA00001966"/>
    </source>
</evidence>
<dbReference type="RefSeq" id="WP_093690648.1">
    <property type="nucleotide sequence ID" value="NZ_FNBU01000016.1"/>
</dbReference>
<dbReference type="PANTHER" id="PTHR30038">
    <property type="entry name" value="ALDEHYDE FERREDOXIN OXIDOREDUCTASE"/>
    <property type="match status" value="1"/>
</dbReference>
<proteinExistence type="inferred from homology"/>
<keyword evidence="6" id="KW-0411">Iron-sulfur</keyword>
<dbReference type="GO" id="GO:0051539">
    <property type="term" value="F:4 iron, 4 sulfur cluster binding"/>
    <property type="evidence" value="ECO:0007669"/>
    <property type="project" value="UniProtKB-KW"/>
</dbReference>
<dbReference type="EMBL" id="FNBU01000016">
    <property type="protein sequence ID" value="SDF59480.1"/>
    <property type="molecule type" value="Genomic_DNA"/>
</dbReference>
<evidence type="ECO:0000256" key="5">
    <source>
        <dbReference type="ARBA" id="ARBA00023004"/>
    </source>
</evidence>